<gene>
    <name evidence="1" type="ORF">ACFOWE_26790</name>
</gene>
<evidence type="ECO:0000313" key="1">
    <source>
        <dbReference type="EMBL" id="MFC4061925.1"/>
    </source>
</evidence>
<evidence type="ECO:0000313" key="2">
    <source>
        <dbReference type="Proteomes" id="UP001595850"/>
    </source>
</evidence>
<name>A0ABV8IDI3_9ACTN</name>
<keyword evidence="2" id="KW-1185">Reference proteome</keyword>
<protein>
    <recommendedName>
        <fullName evidence="3">Arsenate reductase</fullName>
    </recommendedName>
</protein>
<dbReference type="EMBL" id="JBHSBM010000039">
    <property type="protein sequence ID" value="MFC4061925.1"/>
    <property type="molecule type" value="Genomic_DNA"/>
</dbReference>
<comment type="caution">
    <text evidence="1">The sequence shown here is derived from an EMBL/GenBank/DDBJ whole genome shotgun (WGS) entry which is preliminary data.</text>
</comment>
<dbReference type="RefSeq" id="WP_377292569.1">
    <property type="nucleotide sequence ID" value="NZ_JBHSBM010000039.1"/>
</dbReference>
<reference evidence="2" key="1">
    <citation type="journal article" date="2019" name="Int. J. Syst. Evol. Microbiol.">
        <title>The Global Catalogue of Microorganisms (GCM) 10K type strain sequencing project: providing services to taxonomists for standard genome sequencing and annotation.</title>
        <authorList>
            <consortium name="The Broad Institute Genomics Platform"/>
            <consortium name="The Broad Institute Genome Sequencing Center for Infectious Disease"/>
            <person name="Wu L."/>
            <person name="Ma J."/>
        </authorList>
    </citation>
    <scope>NUCLEOTIDE SEQUENCE [LARGE SCALE GENOMIC DNA]</scope>
    <source>
        <strain evidence="2">TBRC 4489</strain>
    </source>
</reference>
<sequence>MTQDITLDRGWVPAACTLPTAERPLRVAEFDALFTEAVRAVRREGRERLLLELVFSSEHAARAAELAARESGCCSFFTFTLTVAGGGLTLGVTVPPEQAEVLDALQAGPAFQDRAAFQDGPAFQDGRVSAPAGTGRPA</sequence>
<dbReference type="Proteomes" id="UP001595850">
    <property type="component" value="Unassembled WGS sequence"/>
</dbReference>
<proteinExistence type="predicted"/>
<evidence type="ECO:0008006" key="3">
    <source>
        <dbReference type="Google" id="ProtNLM"/>
    </source>
</evidence>
<organism evidence="1 2">
    <name type="scientific">Planomonospora corallina</name>
    <dbReference type="NCBI Taxonomy" id="1806052"/>
    <lineage>
        <taxon>Bacteria</taxon>
        <taxon>Bacillati</taxon>
        <taxon>Actinomycetota</taxon>
        <taxon>Actinomycetes</taxon>
        <taxon>Streptosporangiales</taxon>
        <taxon>Streptosporangiaceae</taxon>
        <taxon>Planomonospora</taxon>
    </lineage>
</organism>
<accession>A0ABV8IDI3</accession>